<keyword evidence="1" id="KW-0732">Signal</keyword>
<organism evidence="2 3">
    <name type="scientific">Sediminitomix flava</name>
    <dbReference type="NCBI Taxonomy" id="379075"/>
    <lineage>
        <taxon>Bacteria</taxon>
        <taxon>Pseudomonadati</taxon>
        <taxon>Bacteroidota</taxon>
        <taxon>Cytophagia</taxon>
        <taxon>Cytophagales</taxon>
        <taxon>Flammeovirgaceae</taxon>
        <taxon>Sediminitomix</taxon>
    </lineage>
</organism>
<accession>A0A315YYZ8</accession>
<evidence type="ECO:0000313" key="3">
    <source>
        <dbReference type="Proteomes" id="UP000245535"/>
    </source>
</evidence>
<comment type="caution">
    <text evidence="2">The sequence shown here is derived from an EMBL/GenBank/DDBJ whole genome shotgun (WGS) entry which is preliminary data.</text>
</comment>
<dbReference type="EMBL" id="QGDO01000011">
    <property type="protein sequence ID" value="PWJ34128.1"/>
    <property type="molecule type" value="Genomic_DNA"/>
</dbReference>
<feature type="signal peptide" evidence="1">
    <location>
        <begin position="1"/>
        <end position="22"/>
    </location>
</feature>
<dbReference type="PROSITE" id="PS51257">
    <property type="entry name" value="PROKAR_LIPOPROTEIN"/>
    <property type="match status" value="1"/>
</dbReference>
<reference evidence="2 3" key="1">
    <citation type="submission" date="2018-03" db="EMBL/GenBank/DDBJ databases">
        <title>Genomic Encyclopedia of Archaeal and Bacterial Type Strains, Phase II (KMG-II): from individual species to whole genera.</title>
        <authorList>
            <person name="Goeker M."/>
        </authorList>
    </citation>
    <scope>NUCLEOTIDE SEQUENCE [LARGE SCALE GENOMIC DNA]</scope>
    <source>
        <strain evidence="2 3">DSM 28229</strain>
    </source>
</reference>
<name>A0A315YYZ8_SEDFL</name>
<gene>
    <name evidence="2" type="ORF">BC781_11138</name>
</gene>
<dbReference type="Proteomes" id="UP000245535">
    <property type="component" value="Unassembled WGS sequence"/>
</dbReference>
<sequence>MKNFLKTLSSSLILLSFTMLFSCEPSPRKVNVKIDNEFVKNNKVILDDSIRIPFYKTDNEFANMVLMSGEHHVSVNDGPKMPFTVGIDGGILNVSRRDFVIYSIKYEMGNPNPLAGLLGNNVDIPEELAAQLNSTVVEYEVPLLVDGYVVYNKTLAESQEDLKKVLKTKSKSKFDTHLVFVPAAELFIHKTWDFDIHETAPEQVEMRVEEGQRYAKTYRSSIMEATTFPLYAMFSGEYNVEKITDEELASTIGNW</sequence>
<keyword evidence="3" id="KW-1185">Reference proteome</keyword>
<dbReference type="RefSeq" id="WP_146201775.1">
    <property type="nucleotide sequence ID" value="NZ_QGDO01000011.1"/>
</dbReference>
<proteinExistence type="predicted"/>
<evidence type="ECO:0000313" key="2">
    <source>
        <dbReference type="EMBL" id="PWJ34128.1"/>
    </source>
</evidence>
<protein>
    <submittedName>
        <fullName evidence="2">Uncharacterized protein</fullName>
    </submittedName>
</protein>
<dbReference type="OrthoDB" id="9865520at2"/>
<feature type="chain" id="PRO_5016314858" evidence="1">
    <location>
        <begin position="23"/>
        <end position="255"/>
    </location>
</feature>
<evidence type="ECO:0000256" key="1">
    <source>
        <dbReference type="SAM" id="SignalP"/>
    </source>
</evidence>
<dbReference type="AlphaFoldDB" id="A0A315YYZ8"/>